<dbReference type="GO" id="GO:0004077">
    <property type="term" value="F:biotin--[biotin carboxyl-carrier protein] ligase activity"/>
    <property type="evidence" value="ECO:0007669"/>
    <property type="project" value="UniProtKB-UniRule"/>
</dbReference>
<dbReference type="NCBIfam" id="NF008847">
    <property type="entry name" value="PRK11886.1-2"/>
    <property type="match status" value="1"/>
</dbReference>
<dbReference type="PROSITE" id="PS51733">
    <property type="entry name" value="BPL_LPL_CATALYTIC"/>
    <property type="match status" value="1"/>
</dbReference>
<dbReference type="PANTHER" id="PTHR12835:SF5">
    <property type="entry name" value="BIOTIN--PROTEIN LIGASE"/>
    <property type="match status" value="1"/>
</dbReference>
<evidence type="ECO:0000313" key="9">
    <source>
        <dbReference type="Proteomes" id="UP000288259"/>
    </source>
</evidence>
<dbReference type="EC" id="6.3.4.15" evidence="6"/>
<evidence type="ECO:0000256" key="6">
    <source>
        <dbReference type="HAMAP-Rule" id="MF_00978"/>
    </source>
</evidence>
<dbReference type="Pfam" id="PF08279">
    <property type="entry name" value="HTH_11"/>
    <property type="match status" value="1"/>
</dbReference>
<feature type="DNA-binding region" description="H-T-H motif" evidence="6">
    <location>
        <begin position="23"/>
        <end position="42"/>
    </location>
</feature>
<evidence type="ECO:0000256" key="1">
    <source>
        <dbReference type="ARBA" id="ARBA00022598"/>
    </source>
</evidence>
<dbReference type="PANTHER" id="PTHR12835">
    <property type="entry name" value="BIOTIN PROTEIN LIGASE"/>
    <property type="match status" value="1"/>
</dbReference>
<keyword evidence="1 6" id="KW-0436">Ligase</keyword>
<evidence type="ECO:0000256" key="2">
    <source>
        <dbReference type="ARBA" id="ARBA00022741"/>
    </source>
</evidence>
<dbReference type="GO" id="GO:0005524">
    <property type="term" value="F:ATP binding"/>
    <property type="evidence" value="ECO:0007669"/>
    <property type="project" value="UniProtKB-UniRule"/>
</dbReference>
<comment type="function">
    <text evidence="6">Acts both as a biotin--[acetyl-CoA-carboxylase] ligase and a biotin-operon repressor. In the presence of ATP, BirA activates biotin to form the BirA-biotinyl-5'-adenylate (BirA-bio-5'-AMP or holoBirA) complex. HoloBirA can either transfer the biotinyl moiety to the biotin carboxyl carrier protein (BCCP) subunit of acetyl-CoA carboxylase, or bind to the biotin operator site and inhibit transcription of the operon.</text>
</comment>
<dbReference type="InterPro" id="IPR003142">
    <property type="entry name" value="BPL_C"/>
</dbReference>
<evidence type="ECO:0000256" key="5">
    <source>
        <dbReference type="ARBA" id="ARBA00047846"/>
    </source>
</evidence>
<accession>A0A432YHS4</accession>
<dbReference type="SUPFAM" id="SSF55681">
    <property type="entry name" value="Class II aaRS and biotin synthetases"/>
    <property type="match status" value="1"/>
</dbReference>
<evidence type="ECO:0000313" key="8">
    <source>
        <dbReference type="EMBL" id="RUO60470.1"/>
    </source>
</evidence>
<dbReference type="HAMAP" id="MF_00978">
    <property type="entry name" value="Bifunct_BirA"/>
    <property type="match status" value="1"/>
</dbReference>
<comment type="caution">
    <text evidence="8">The sequence shown here is derived from an EMBL/GenBank/DDBJ whole genome shotgun (WGS) entry which is preliminary data.</text>
</comment>
<dbReference type="InterPro" id="IPR013196">
    <property type="entry name" value="HTH_11"/>
</dbReference>
<dbReference type="InterPro" id="IPR008988">
    <property type="entry name" value="Transcriptional_repressor_C"/>
</dbReference>
<keyword evidence="6" id="KW-0804">Transcription</keyword>
<feature type="binding site" evidence="6">
    <location>
        <begin position="95"/>
        <end position="97"/>
    </location>
    <ligand>
        <name>biotin</name>
        <dbReference type="ChEBI" id="CHEBI:57586"/>
    </ligand>
</feature>
<dbReference type="InterPro" id="IPR036390">
    <property type="entry name" value="WH_DNA-bd_sf"/>
</dbReference>
<dbReference type="GO" id="GO:0006355">
    <property type="term" value="P:regulation of DNA-templated transcription"/>
    <property type="evidence" value="ECO:0007669"/>
    <property type="project" value="UniProtKB-UniRule"/>
</dbReference>
<dbReference type="OrthoDB" id="9807064at2"/>
<organism evidence="8 9">
    <name type="scientific">Pseudidiomarina insulisalsae</name>
    <dbReference type="NCBI Taxonomy" id="575789"/>
    <lineage>
        <taxon>Bacteria</taxon>
        <taxon>Pseudomonadati</taxon>
        <taxon>Pseudomonadota</taxon>
        <taxon>Gammaproteobacteria</taxon>
        <taxon>Alteromonadales</taxon>
        <taxon>Idiomarinaceae</taxon>
        <taxon>Pseudidiomarina</taxon>
    </lineage>
</organism>
<dbReference type="Gene3D" id="1.10.10.10">
    <property type="entry name" value="Winged helix-like DNA-binding domain superfamily/Winged helix DNA-binding domain"/>
    <property type="match status" value="1"/>
</dbReference>
<keyword evidence="3 6" id="KW-0067">ATP-binding</keyword>
<dbReference type="Proteomes" id="UP000288259">
    <property type="component" value="Unassembled WGS sequence"/>
</dbReference>
<name>A0A432YHS4_9GAMM</name>
<comment type="similarity">
    <text evidence="6">Belongs to the biotin--protein ligase family.</text>
</comment>
<dbReference type="Gene3D" id="2.30.30.100">
    <property type="match status" value="1"/>
</dbReference>
<dbReference type="GO" id="GO:0003677">
    <property type="term" value="F:DNA binding"/>
    <property type="evidence" value="ECO:0007669"/>
    <property type="project" value="UniProtKB-UniRule"/>
</dbReference>
<dbReference type="Pfam" id="PF03099">
    <property type="entry name" value="BPL_LplA_LipB"/>
    <property type="match status" value="1"/>
</dbReference>
<dbReference type="Gene3D" id="3.30.930.10">
    <property type="entry name" value="Bira Bifunctional Protein, Domain 2"/>
    <property type="match status" value="1"/>
</dbReference>
<evidence type="ECO:0000259" key="7">
    <source>
        <dbReference type="PROSITE" id="PS51733"/>
    </source>
</evidence>
<dbReference type="InterPro" id="IPR004408">
    <property type="entry name" value="Biotin_CoA_COase_ligase"/>
</dbReference>
<gene>
    <name evidence="6" type="primary">birA</name>
    <name evidence="8" type="ORF">CWI71_06260</name>
</gene>
<keyword evidence="9" id="KW-1185">Reference proteome</keyword>
<dbReference type="SUPFAM" id="SSF46785">
    <property type="entry name" value="Winged helix' DNA-binding domain"/>
    <property type="match status" value="1"/>
</dbReference>
<dbReference type="EMBL" id="PIPY01000006">
    <property type="protein sequence ID" value="RUO60470.1"/>
    <property type="molecule type" value="Genomic_DNA"/>
</dbReference>
<keyword evidence="4 6" id="KW-0092">Biotin</keyword>
<feature type="binding site" evidence="6">
    <location>
        <position position="192"/>
    </location>
    <ligand>
        <name>biotin</name>
        <dbReference type="ChEBI" id="CHEBI:57586"/>
    </ligand>
</feature>
<protein>
    <recommendedName>
        <fullName evidence="6">Bifunctional ligase/repressor BirA</fullName>
    </recommendedName>
    <alternativeName>
        <fullName evidence="6">Biotin operon repressor</fullName>
    </alternativeName>
    <alternativeName>
        <fullName evidence="6">Biotin--[acetyl-CoA-carboxylase] ligase</fullName>
        <ecNumber evidence="6">6.3.4.15</ecNumber>
    </alternativeName>
    <alternativeName>
        <fullName evidence="6">Biotin--protein ligase</fullName>
    </alternativeName>
    <alternativeName>
        <fullName evidence="6">Biotin-[acetyl-CoA carboxylase] synthetase</fullName>
    </alternativeName>
</protein>
<dbReference type="InterPro" id="IPR004143">
    <property type="entry name" value="BPL_LPL_catalytic"/>
</dbReference>
<dbReference type="GO" id="GO:0005737">
    <property type="term" value="C:cytoplasm"/>
    <property type="evidence" value="ECO:0007669"/>
    <property type="project" value="TreeGrafter"/>
</dbReference>
<keyword evidence="6" id="KW-0238">DNA-binding</keyword>
<feature type="domain" description="BPL/LPL catalytic" evidence="7">
    <location>
        <begin position="83"/>
        <end position="265"/>
    </location>
</feature>
<dbReference type="RefSeq" id="WP_126754419.1">
    <property type="nucleotide sequence ID" value="NZ_PIPY01000006.1"/>
</dbReference>
<evidence type="ECO:0000256" key="3">
    <source>
        <dbReference type="ARBA" id="ARBA00022840"/>
    </source>
</evidence>
<dbReference type="CDD" id="cd16442">
    <property type="entry name" value="BPL"/>
    <property type="match status" value="1"/>
</dbReference>
<comment type="catalytic activity">
    <reaction evidence="5 6">
        <text>biotin + L-lysyl-[protein] + ATP = N(6)-biotinyl-L-lysyl-[protein] + AMP + diphosphate + H(+)</text>
        <dbReference type="Rhea" id="RHEA:11756"/>
        <dbReference type="Rhea" id="RHEA-COMP:9752"/>
        <dbReference type="Rhea" id="RHEA-COMP:10505"/>
        <dbReference type="ChEBI" id="CHEBI:15378"/>
        <dbReference type="ChEBI" id="CHEBI:29969"/>
        <dbReference type="ChEBI" id="CHEBI:30616"/>
        <dbReference type="ChEBI" id="CHEBI:33019"/>
        <dbReference type="ChEBI" id="CHEBI:57586"/>
        <dbReference type="ChEBI" id="CHEBI:83144"/>
        <dbReference type="ChEBI" id="CHEBI:456215"/>
        <dbReference type="EC" id="6.3.4.15"/>
    </reaction>
</comment>
<sequence>MSKRNERMIRVIELLADGEFHSGETIGEQIGVSRTAISQYIKDIQALGLDVFRVTGKGYKLSQSIELLDEAKISTALTALSESQAPVTLQRIVGSTNDSMRARLQAGQLLKAGEVLLAEAQTAGRGRRGKSWYSPFATNLYLTMYWPLNRGMSAAMGLSILVGTVLAETIRASGVNDVSLKWPNDVLVDGKKLAGILIDLEGQAVDSAHAIIGVGVNLSMPDWLEMPIDQPWTDLQSELNNQPLLRNEWVAKFIAALRAALMEFETHGLAPFIRRWLDFDDLYQRPVNLEFGERKLQGIAQGIAADGALLVDVAGQVKAYHAGEVSLRYDPS</sequence>
<dbReference type="InterPro" id="IPR036388">
    <property type="entry name" value="WH-like_DNA-bd_sf"/>
</dbReference>
<keyword evidence="6" id="KW-0678">Repressor</keyword>
<dbReference type="NCBIfam" id="TIGR00121">
    <property type="entry name" value="birA_ligase"/>
    <property type="match status" value="1"/>
</dbReference>
<keyword evidence="2 6" id="KW-0547">Nucleotide-binding</keyword>
<feature type="binding site" evidence="6">
    <location>
        <begin position="125"/>
        <end position="127"/>
    </location>
    <ligand>
        <name>biotin</name>
        <dbReference type="ChEBI" id="CHEBI:57586"/>
    </ligand>
</feature>
<dbReference type="InterPro" id="IPR045864">
    <property type="entry name" value="aa-tRNA-synth_II/BPL/LPL"/>
</dbReference>
<keyword evidence="6" id="KW-0805">Transcription regulation</keyword>
<reference evidence="9" key="1">
    <citation type="journal article" date="2018" name="Front. Microbiol.">
        <title>Genome-Based Analysis Reveals the Taxonomy and Diversity of the Family Idiomarinaceae.</title>
        <authorList>
            <person name="Liu Y."/>
            <person name="Lai Q."/>
            <person name="Shao Z."/>
        </authorList>
    </citation>
    <scope>NUCLEOTIDE SEQUENCE [LARGE SCALE GENOMIC DNA]</scope>
    <source>
        <strain evidence="9">CVS-6</strain>
    </source>
</reference>
<feature type="binding site" evidence="6">
    <location>
        <position position="121"/>
    </location>
    <ligand>
        <name>biotin</name>
        <dbReference type="ChEBI" id="CHEBI:57586"/>
    </ligand>
</feature>
<dbReference type="AlphaFoldDB" id="A0A432YHS4"/>
<proteinExistence type="inferred from homology"/>
<dbReference type="SUPFAM" id="SSF50037">
    <property type="entry name" value="C-terminal domain of transcriptional repressors"/>
    <property type="match status" value="1"/>
</dbReference>
<evidence type="ECO:0000256" key="4">
    <source>
        <dbReference type="ARBA" id="ARBA00023267"/>
    </source>
</evidence>
<dbReference type="InterPro" id="IPR030855">
    <property type="entry name" value="Bifunct_BirA"/>
</dbReference>
<dbReference type="Pfam" id="PF02237">
    <property type="entry name" value="BPL_C"/>
    <property type="match status" value="1"/>
</dbReference>